<sequence>MYWRRFEEVDDDNDGDCGGGEGNRSTVGGLRLEATEEPTRSIEALDVCSQQLVLGLCSSGSMRNLAVYLKFLRSKTLVFLDFVVFIIFFGRCWSPLYKYFSREA</sequence>
<name>A0ACC0GU95_9ERIC</name>
<organism evidence="1 2">
    <name type="scientific">Camellia lanceoleosa</name>
    <dbReference type="NCBI Taxonomy" id="1840588"/>
    <lineage>
        <taxon>Eukaryota</taxon>
        <taxon>Viridiplantae</taxon>
        <taxon>Streptophyta</taxon>
        <taxon>Embryophyta</taxon>
        <taxon>Tracheophyta</taxon>
        <taxon>Spermatophyta</taxon>
        <taxon>Magnoliopsida</taxon>
        <taxon>eudicotyledons</taxon>
        <taxon>Gunneridae</taxon>
        <taxon>Pentapetalae</taxon>
        <taxon>asterids</taxon>
        <taxon>Ericales</taxon>
        <taxon>Theaceae</taxon>
        <taxon>Camellia</taxon>
    </lineage>
</organism>
<proteinExistence type="predicted"/>
<keyword evidence="2" id="KW-1185">Reference proteome</keyword>
<protein>
    <submittedName>
        <fullName evidence="1">Uncharacterized protein</fullName>
    </submittedName>
</protein>
<comment type="caution">
    <text evidence="1">The sequence shown here is derived from an EMBL/GenBank/DDBJ whole genome shotgun (WGS) entry which is preliminary data.</text>
</comment>
<dbReference type="EMBL" id="CM045766">
    <property type="protein sequence ID" value="KAI8003101.1"/>
    <property type="molecule type" value="Genomic_DNA"/>
</dbReference>
<reference evidence="1 2" key="1">
    <citation type="journal article" date="2022" name="Plant J.">
        <title>Chromosome-level genome of Camellia lanceoleosa provides a valuable resource for understanding genome evolution and self-incompatibility.</title>
        <authorList>
            <person name="Gong W."/>
            <person name="Xiao S."/>
            <person name="Wang L."/>
            <person name="Liao Z."/>
            <person name="Chang Y."/>
            <person name="Mo W."/>
            <person name="Hu G."/>
            <person name="Li W."/>
            <person name="Zhao G."/>
            <person name="Zhu H."/>
            <person name="Hu X."/>
            <person name="Ji K."/>
            <person name="Xiang X."/>
            <person name="Song Q."/>
            <person name="Yuan D."/>
            <person name="Jin S."/>
            <person name="Zhang L."/>
        </authorList>
    </citation>
    <scope>NUCLEOTIDE SEQUENCE [LARGE SCALE GENOMIC DNA]</scope>
    <source>
        <strain evidence="1">SQ_2022a</strain>
    </source>
</reference>
<evidence type="ECO:0000313" key="2">
    <source>
        <dbReference type="Proteomes" id="UP001060215"/>
    </source>
</evidence>
<dbReference type="Proteomes" id="UP001060215">
    <property type="component" value="Chromosome 9"/>
</dbReference>
<gene>
    <name evidence="1" type="ORF">LOK49_LG08G00484</name>
</gene>
<accession>A0ACC0GU95</accession>
<evidence type="ECO:0000313" key="1">
    <source>
        <dbReference type="EMBL" id="KAI8003101.1"/>
    </source>
</evidence>